<keyword evidence="2" id="KW-1185">Reference proteome</keyword>
<dbReference type="Proteomes" id="UP001286313">
    <property type="component" value="Unassembled WGS sequence"/>
</dbReference>
<reference evidence="1" key="1">
    <citation type="submission" date="2023-10" db="EMBL/GenBank/DDBJ databases">
        <title>Genome assemblies of two species of porcelain crab, Petrolisthes cinctipes and Petrolisthes manimaculis (Anomura: Porcellanidae).</title>
        <authorList>
            <person name="Angst P."/>
        </authorList>
    </citation>
    <scope>NUCLEOTIDE SEQUENCE</scope>
    <source>
        <strain evidence="1">PB745_01</strain>
        <tissue evidence="1">Gill</tissue>
    </source>
</reference>
<evidence type="ECO:0000313" key="2">
    <source>
        <dbReference type="Proteomes" id="UP001286313"/>
    </source>
</evidence>
<sequence>MYINLMQECFSAHHLALGVQANSPLRRRLNHDIAKLVESGLVEYWFQDSITKSIEVQQPTTPTTPDT</sequence>
<protein>
    <submittedName>
        <fullName evidence="1">Uncharacterized protein</fullName>
    </submittedName>
</protein>
<dbReference type="AlphaFoldDB" id="A0AAE1FQ32"/>
<comment type="caution">
    <text evidence="1">The sequence shown here is derived from an EMBL/GenBank/DDBJ whole genome shotgun (WGS) entry which is preliminary data.</text>
</comment>
<proteinExistence type="predicted"/>
<gene>
    <name evidence="1" type="ORF">Pcinc_019357</name>
</gene>
<dbReference type="EMBL" id="JAWQEG010001919">
    <property type="protein sequence ID" value="KAK3875778.1"/>
    <property type="molecule type" value="Genomic_DNA"/>
</dbReference>
<name>A0AAE1FQ32_PETCI</name>
<organism evidence="1 2">
    <name type="scientific">Petrolisthes cinctipes</name>
    <name type="common">Flat porcelain crab</name>
    <dbReference type="NCBI Taxonomy" id="88211"/>
    <lineage>
        <taxon>Eukaryota</taxon>
        <taxon>Metazoa</taxon>
        <taxon>Ecdysozoa</taxon>
        <taxon>Arthropoda</taxon>
        <taxon>Crustacea</taxon>
        <taxon>Multicrustacea</taxon>
        <taxon>Malacostraca</taxon>
        <taxon>Eumalacostraca</taxon>
        <taxon>Eucarida</taxon>
        <taxon>Decapoda</taxon>
        <taxon>Pleocyemata</taxon>
        <taxon>Anomura</taxon>
        <taxon>Galatheoidea</taxon>
        <taxon>Porcellanidae</taxon>
        <taxon>Petrolisthes</taxon>
    </lineage>
</organism>
<evidence type="ECO:0000313" key="1">
    <source>
        <dbReference type="EMBL" id="KAK3875778.1"/>
    </source>
</evidence>
<accession>A0AAE1FQ32</accession>